<keyword evidence="1" id="KW-1133">Transmembrane helix</keyword>
<evidence type="ECO:0000313" key="3">
    <source>
        <dbReference type="Proteomes" id="UP001642484"/>
    </source>
</evidence>
<proteinExistence type="predicted"/>
<accession>A0ABP0KNC3</accession>
<gene>
    <name evidence="2" type="ORF">CCMP2556_LOCUS17015</name>
</gene>
<feature type="transmembrane region" description="Helical" evidence="1">
    <location>
        <begin position="41"/>
        <end position="62"/>
    </location>
</feature>
<sequence>MPSVAPAGARARGADAFSDLRDDPQTAALAVLDREPNVHGAGRVLVVACVMAAQGCFLGSLWEEALERPISYQLLCGPGVHFVASMVFIGLMQMELWQCGHLFLAVSSSRCKCTAFLFLLVPKLGLACAEMLMGLPFLWRAQGASELVLNLLLLTFVARLDDHVLNAGVFKPDPAIGSAFLDQVTKEKRSSRRYCNGFMTLLGCTLFIPSLVSLYNVCS</sequence>
<dbReference type="EMBL" id="CAXAMN010009269">
    <property type="protein sequence ID" value="CAK9028178.1"/>
    <property type="molecule type" value="Genomic_DNA"/>
</dbReference>
<keyword evidence="1" id="KW-0472">Membrane</keyword>
<feature type="transmembrane region" description="Helical" evidence="1">
    <location>
        <begin position="114"/>
        <end position="139"/>
    </location>
</feature>
<keyword evidence="1" id="KW-0812">Transmembrane</keyword>
<feature type="transmembrane region" description="Helical" evidence="1">
    <location>
        <begin position="194"/>
        <end position="215"/>
    </location>
</feature>
<evidence type="ECO:0000313" key="2">
    <source>
        <dbReference type="EMBL" id="CAK9028178.1"/>
    </source>
</evidence>
<feature type="transmembrane region" description="Helical" evidence="1">
    <location>
        <begin position="74"/>
        <end position="94"/>
    </location>
</feature>
<organism evidence="2 3">
    <name type="scientific">Durusdinium trenchii</name>
    <dbReference type="NCBI Taxonomy" id="1381693"/>
    <lineage>
        <taxon>Eukaryota</taxon>
        <taxon>Sar</taxon>
        <taxon>Alveolata</taxon>
        <taxon>Dinophyceae</taxon>
        <taxon>Suessiales</taxon>
        <taxon>Symbiodiniaceae</taxon>
        <taxon>Durusdinium</taxon>
    </lineage>
</organism>
<keyword evidence="3" id="KW-1185">Reference proteome</keyword>
<evidence type="ECO:0000256" key="1">
    <source>
        <dbReference type="SAM" id="Phobius"/>
    </source>
</evidence>
<dbReference type="Proteomes" id="UP001642484">
    <property type="component" value="Unassembled WGS sequence"/>
</dbReference>
<protein>
    <submittedName>
        <fullName evidence="2">Uncharacterized protein</fullName>
    </submittedName>
</protein>
<comment type="caution">
    <text evidence="2">The sequence shown here is derived from an EMBL/GenBank/DDBJ whole genome shotgun (WGS) entry which is preliminary data.</text>
</comment>
<reference evidence="2 3" key="1">
    <citation type="submission" date="2024-02" db="EMBL/GenBank/DDBJ databases">
        <authorList>
            <person name="Chen Y."/>
            <person name="Shah S."/>
            <person name="Dougan E. K."/>
            <person name="Thang M."/>
            <person name="Chan C."/>
        </authorList>
    </citation>
    <scope>NUCLEOTIDE SEQUENCE [LARGE SCALE GENOMIC DNA]</scope>
</reference>
<name>A0ABP0KNC3_9DINO</name>